<reference evidence="1" key="1">
    <citation type="submission" date="2020-01" db="EMBL/GenBank/DDBJ databases">
        <title>Genome sequence of Kobresia littledalei, the first chromosome-level genome in the family Cyperaceae.</title>
        <authorList>
            <person name="Qu G."/>
        </authorList>
    </citation>
    <scope>NUCLEOTIDE SEQUENCE</scope>
    <source>
        <strain evidence="1">C.B.Clarke</strain>
        <tissue evidence="1">Leaf</tissue>
    </source>
</reference>
<dbReference type="OrthoDB" id="744797at2759"/>
<dbReference type="PANTHER" id="PTHR47273">
    <property type="entry name" value="EXPRESSED PROTEIN"/>
    <property type="match status" value="1"/>
</dbReference>
<organism evidence="1 2">
    <name type="scientific">Carex littledalei</name>
    <dbReference type="NCBI Taxonomy" id="544730"/>
    <lineage>
        <taxon>Eukaryota</taxon>
        <taxon>Viridiplantae</taxon>
        <taxon>Streptophyta</taxon>
        <taxon>Embryophyta</taxon>
        <taxon>Tracheophyta</taxon>
        <taxon>Spermatophyta</taxon>
        <taxon>Magnoliopsida</taxon>
        <taxon>Liliopsida</taxon>
        <taxon>Poales</taxon>
        <taxon>Cyperaceae</taxon>
        <taxon>Cyperoideae</taxon>
        <taxon>Cariceae</taxon>
        <taxon>Carex</taxon>
        <taxon>Carex subgen. Euthyceras</taxon>
    </lineage>
</organism>
<dbReference type="EMBL" id="SWLB01000178">
    <property type="protein sequence ID" value="KAF3320007.1"/>
    <property type="molecule type" value="Genomic_DNA"/>
</dbReference>
<dbReference type="Pfam" id="PF01190">
    <property type="entry name" value="Pollen_Ole_e_1"/>
    <property type="match status" value="1"/>
</dbReference>
<proteinExistence type="predicted"/>
<gene>
    <name evidence="1" type="ORF">FCM35_KLT22406</name>
</gene>
<keyword evidence="2" id="KW-1185">Reference proteome</keyword>
<comment type="caution">
    <text evidence="1">The sequence shown here is derived from an EMBL/GenBank/DDBJ whole genome shotgun (WGS) entry which is preliminary data.</text>
</comment>
<evidence type="ECO:0000313" key="1">
    <source>
        <dbReference type="EMBL" id="KAF3320007.1"/>
    </source>
</evidence>
<evidence type="ECO:0000313" key="2">
    <source>
        <dbReference type="Proteomes" id="UP000623129"/>
    </source>
</evidence>
<protein>
    <submittedName>
        <fullName evidence="1">Pollen proteins Ole e I like protein</fullName>
    </submittedName>
</protein>
<sequence>MKKKQTPDPPLHAQTSFNSIPMAMLLSIFAFLYLLGFGEAVAHEVSTTDENPLQRMSRAELSRIAGYGEERLSSVLVIGTLDCGLCMAPESRLLSLHVPGAKVAVACKIEDKPKKTNWTYGTTDEYGEFMIDLPSQLHATPNLEESCVVRILRVPSTSHCKIRTLLHSHRIKLSSVGNGIRVYTAGTIQMSSKSRPSHRCTKLNMAM</sequence>
<name>A0A833V1R1_9POAL</name>
<accession>A0A833V1R1</accession>
<dbReference type="AlphaFoldDB" id="A0A833V1R1"/>
<dbReference type="PANTHER" id="PTHR47273:SF6">
    <property type="entry name" value="POLLEN OLE E 1 ALLERGEN AND EXTENSIN FAMILY PROTEIN"/>
    <property type="match status" value="1"/>
</dbReference>
<dbReference type="Proteomes" id="UP000623129">
    <property type="component" value="Unassembled WGS sequence"/>
</dbReference>